<feature type="chain" id="PRO_5032967201" evidence="1">
    <location>
        <begin position="19"/>
        <end position="274"/>
    </location>
</feature>
<feature type="domain" description="Fe/B12 periplasmic-binding" evidence="2">
    <location>
        <begin position="23"/>
        <end position="271"/>
    </location>
</feature>
<protein>
    <submittedName>
        <fullName evidence="3">ABC transporter substrate-binding protein</fullName>
    </submittedName>
</protein>
<dbReference type="OrthoDB" id="1632039at2"/>
<dbReference type="PROSITE" id="PS50983">
    <property type="entry name" value="FE_B12_PBP"/>
    <property type="match status" value="1"/>
</dbReference>
<dbReference type="PANTHER" id="PTHR30535:SF34">
    <property type="entry name" value="MOLYBDATE-BINDING PROTEIN MOLA"/>
    <property type="match status" value="1"/>
</dbReference>
<comment type="caution">
    <text evidence="3">The sequence shown here is derived from an EMBL/GenBank/DDBJ whole genome shotgun (WGS) entry which is preliminary data.</text>
</comment>
<dbReference type="Proteomes" id="UP000449846">
    <property type="component" value="Unassembled WGS sequence"/>
</dbReference>
<dbReference type="PANTHER" id="PTHR30535">
    <property type="entry name" value="VITAMIN B12-BINDING PROTEIN"/>
    <property type="match status" value="1"/>
</dbReference>
<evidence type="ECO:0000256" key="1">
    <source>
        <dbReference type="SAM" id="SignalP"/>
    </source>
</evidence>
<evidence type="ECO:0000259" key="2">
    <source>
        <dbReference type="PROSITE" id="PS50983"/>
    </source>
</evidence>
<keyword evidence="4" id="KW-1185">Reference proteome</keyword>
<dbReference type="Gene3D" id="3.40.50.1980">
    <property type="entry name" value="Nitrogenase molybdenum iron protein domain"/>
    <property type="match status" value="2"/>
</dbReference>
<organism evidence="3 4">
    <name type="scientific">Paracoccus litorisediminis</name>
    <dbReference type="NCBI Taxonomy" id="2006130"/>
    <lineage>
        <taxon>Bacteria</taxon>
        <taxon>Pseudomonadati</taxon>
        <taxon>Pseudomonadota</taxon>
        <taxon>Alphaproteobacteria</taxon>
        <taxon>Rhodobacterales</taxon>
        <taxon>Paracoccaceae</taxon>
        <taxon>Paracoccus</taxon>
    </lineage>
</organism>
<accession>A0A844HFL4</accession>
<evidence type="ECO:0000313" key="3">
    <source>
        <dbReference type="EMBL" id="MTH58420.1"/>
    </source>
</evidence>
<dbReference type="Pfam" id="PF01497">
    <property type="entry name" value="Peripla_BP_2"/>
    <property type="match status" value="1"/>
</dbReference>
<keyword evidence="1" id="KW-0732">Signal</keyword>
<dbReference type="SUPFAM" id="SSF53807">
    <property type="entry name" value="Helical backbone' metal receptor"/>
    <property type="match status" value="1"/>
</dbReference>
<dbReference type="InterPro" id="IPR050902">
    <property type="entry name" value="ABC_Transporter_SBP"/>
</dbReference>
<feature type="signal peptide" evidence="1">
    <location>
        <begin position="1"/>
        <end position="18"/>
    </location>
</feature>
<gene>
    <name evidence="3" type="ORF">GL300_04255</name>
</gene>
<dbReference type="InterPro" id="IPR002491">
    <property type="entry name" value="ABC_transptr_periplasmic_BD"/>
</dbReference>
<evidence type="ECO:0000313" key="4">
    <source>
        <dbReference type="Proteomes" id="UP000449846"/>
    </source>
</evidence>
<proteinExistence type="predicted"/>
<dbReference type="EMBL" id="WMIG01000001">
    <property type="protein sequence ID" value="MTH58420.1"/>
    <property type="molecule type" value="Genomic_DNA"/>
</dbReference>
<dbReference type="AlphaFoldDB" id="A0A844HFL4"/>
<sequence length="274" mass="28489">MVACLAGGLTMVAAAAFADPPRRVVSINLCTDQLALQLAAPGQLVSVSYLAHDPASSAMVTEAAHVPANRGSAEEVFLLQPDLVLAGTFTPPDTLRLLSRLNVPIELFPPETKLQDIRDNLRRMGRVLGREAEAAATIARFDKGLAALGPLETPAPSAAIYAANGYVAGPDSLSGAILQAAGYRNIAGDFGISEGGNILLEQLVIAAPDLLVLGARNPGHARAEELLDHPALHALVARQPHAVIEDHNWSCGTPAALDAIRALRHAAPNGAFGP</sequence>
<name>A0A844HFL4_9RHOB</name>
<reference evidence="3 4" key="1">
    <citation type="submission" date="2019-11" db="EMBL/GenBank/DDBJ databases">
        <authorList>
            <person name="Dong K."/>
        </authorList>
    </citation>
    <scope>NUCLEOTIDE SEQUENCE [LARGE SCALE GENOMIC DNA]</scope>
    <source>
        <strain evidence="3 4">NBRC 112902</strain>
    </source>
</reference>